<proteinExistence type="predicted"/>
<evidence type="ECO:0000313" key="2">
    <source>
        <dbReference type="EMBL" id="CEM01537.1"/>
    </source>
</evidence>
<sequence length="338" mass="36023">MATLPGCQLVAACGSPFLHTQERRQKPRTSPFRARKGSPATPTTTAARGADFQRGKKDTRMRRSPAFVVALCVLGCLIGRSAGEPSNIISLSNIPRDADPPNRVGGFFLSCDSPFLRGPPVDFAFLCPTSPEEPDPDNSDGVSEAALTIEIGNGFADSEGEEVVVRFVDEAGRPVDYQVFLGADASIESETSIAPEDSPGFTVPVPAFASVTLVIETQDGERLLEQTFTNNAPIPSDPPTNEASTVFQMFKQDRETGEFSFEVKNILPVPVKVVVEQSQRTLYGAALPPSSVLSVETTVSGVLSPGEDLVATAMVLGDDGKDDGAVNALFWLNFKPTD</sequence>
<evidence type="ECO:0000313" key="3">
    <source>
        <dbReference type="Proteomes" id="UP000041254"/>
    </source>
</evidence>
<accession>A0A0G4ETG8</accession>
<protein>
    <submittedName>
        <fullName evidence="2">Uncharacterized protein</fullName>
    </submittedName>
</protein>
<gene>
    <name evidence="2" type="ORF">Vbra_13167</name>
</gene>
<name>A0A0G4ETG8_VITBC</name>
<dbReference type="VEuPathDB" id="CryptoDB:Vbra_13167"/>
<keyword evidence="3" id="KW-1185">Reference proteome</keyword>
<feature type="region of interest" description="Disordered" evidence="1">
    <location>
        <begin position="18"/>
        <end position="59"/>
    </location>
</feature>
<dbReference type="AlphaFoldDB" id="A0A0G4ETG8"/>
<reference evidence="2 3" key="1">
    <citation type="submission" date="2014-11" db="EMBL/GenBank/DDBJ databases">
        <authorList>
            <person name="Zhu J."/>
            <person name="Qi W."/>
            <person name="Song R."/>
        </authorList>
    </citation>
    <scope>NUCLEOTIDE SEQUENCE [LARGE SCALE GENOMIC DNA]</scope>
</reference>
<dbReference type="Proteomes" id="UP000041254">
    <property type="component" value="Unassembled WGS sequence"/>
</dbReference>
<dbReference type="EMBL" id="CDMY01000305">
    <property type="protein sequence ID" value="CEM01537.1"/>
    <property type="molecule type" value="Genomic_DNA"/>
</dbReference>
<dbReference type="InParanoid" id="A0A0G4ETG8"/>
<evidence type="ECO:0000256" key="1">
    <source>
        <dbReference type="SAM" id="MobiDB-lite"/>
    </source>
</evidence>
<organism evidence="2 3">
    <name type="scientific">Vitrella brassicaformis (strain CCMP3155)</name>
    <dbReference type="NCBI Taxonomy" id="1169540"/>
    <lineage>
        <taxon>Eukaryota</taxon>
        <taxon>Sar</taxon>
        <taxon>Alveolata</taxon>
        <taxon>Colpodellida</taxon>
        <taxon>Vitrellaceae</taxon>
        <taxon>Vitrella</taxon>
    </lineage>
</organism>